<dbReference type="Proteomes" id="UP000550707">
    <property type="component" value="Unassembled WGS sequence"/>
</dbReference>
<sequence>MEDGSQASARGTLGVGLGFMQSSAHPIQPTEKGKALPNLPVLTTALPPVSQHPERSAEPPRSSEGWARPEPLTAGTPPLSLTVVPSPGWASTWGVSLGFAPRFPPPHGLWGLGYMAPLVPESPSALRLPSVQWAGQQRRWMPAPLKDSCGGPCGQVPHLVPTVGTSLSGSLWDPDSPAFDLWETAL</sequence>
<comment type="caution">
    <text evidence="2">The sequence shown here is derived from an EMBL/GenBank/DDBJ whole genome shotgun (WGS) entry which is preliminary data.</text>
</comment>
<evidence type="ECO:0000313" key="2">
    <source>
        <dbReference type="EMBL" id="KAF6416085.1"/>
    </source>
</evidence>
<dbReference type="EMBL" id="JACASF010000019">
    <property type="protein sequence ID" value="KAF6416085.1"/>
    <property type="molecule type" value="Genomic_DNA"/>
</dbReference>
<proteinExistence type="predicted"/>
<accession>A0A7J8CZ31</accession>
<gene>
    <name evidence="2" type="ORF">HJG59_009417</name>
</gene>
<reference evidence="2 3" key="1">
    <citation type="journal article" date="2020" name="Nature">
        <title>Six reference-quality genomes reveal evolution of bat adaptations.</title>
        <authorList>
            <person name="Jebb D."/>
            <person name="Huang Z."/>
            <person name="Pippel M."/>
            <person name="Hughes G.M."/>
            <person name="Lavrichenko K."/>
            <person name="Devanna P."/>
            <person name="Winkler S."/>
            <person name="Jermiin L.S."/>
            <person name="Skirmuntt E.C."/>
            <person name="Katzourakis A."/>
            <person name="Burkitt-Gray L."/>
            <person name="Ray D.A."/>
            <person name="Sullivan K.A.M."/>
            <person name="Roscito J.G."/>
            <person name="Kirilenko B.M."/>
            <person name="Davalos L.M."/>
            <person name="Corthals A.P."/>
            <person name="Power M.L."/>
            <person name="Jones G."/>
            <person name="Ransome R.D."/>
            <person name="Dechmann D.K.N."/>
            <person name="Locatelli A.G."/>
            <person name="Puechmaille S.J."/>
            <person name="Fedrigo O."/>
            <person name="Jarvis E.D."/>
            <person name="Hiller M."/>
            <person name="Vernes S.C."/>
            <person name="Myers E.W."/>
            <person name="Teeling E.C."/>
        </authorList>
    </citation>
    <scope>NUCLEOTIDE SEQUENCE [LARGE SCALE GENOMIC DNA]</scope>
    <source>
        <strain evidence="2">MMolMol1</strain>
        <tissue evidence="2">Muscle</tissue>
    </source>
</reference>
<feature type="region of interest" description="Disordered" evidence="1">
    <location>
        <begin position="23"/>
        <end position="74"/>
    </location>
</feature>
<evidence type="ECO:0000256" key="1">
    <source>
        <dbReference type="SAM" id="MobiDB-lite"/>
    </source>
</evidence>
<organism evidence="2 3">
    <name type="scientific">Molossus molossus</name>
    <name type="common">Pallas' mastiff bat</name>
    <name type="synonym">Vespertilio molossus</name>
    <dbReference type="NCBI Taxonomy" id="27622"/>
    <lineage>
        <taxon>Eukaryota</taxon>
        <taxon>Metazoa</taxon>
        <taxon>Chordata</taxon>
        <taxon>Craniata</taxon>
        <taxon>Vertebrata</taxon>
        <taxon>Euteleostomi</taxon>
        <taxon>Mammalia</taxon>
        <taxon>Eutheria</taxon>
        <taxon>Laurasiatheria</taxon>
        <taxon>Chiroptera</taxon>
        <taxon>Yangochiroptera</taxon>
        <taxon>Molossidae</taxon>
        <taxon>Molossus</taxon>
    </lineage>
</organism>
<keyword evidence="3" id="KW-1185">Reference proteome</keyword>
<protein>
    <submittedName>
        <fullName evidence="2">Uncharacterized protein</fullName>
    </submittedName>
</protein>
<dbReference type="InParanoid" id="A0A7J8CZ31"/>
<evidence type="ECO:0000313" key="3">
    <source>
        <dbReference type="Proteomes" id="UP000550707"/>
    </source>
</evidence>
<dbReference type="AlphaFoldDB" id="A0A7J8CZ31"/>
<name>A0A7J8CZ31_MOLMO</name>